<gene>
    <name evidence="2" type="ORF">CRI94_17290</name>
</gene>
<evidence type="ECO:0000313" key="3">
    <source>
        <dbReference type="Proteomes" id="UP000220102"/>
    </source>
</evidence>
<feature type="region of interest" description="Disordered" evidence="1">
    <location>
        <begin position="1"/>
        <end position="40"/>
    </location>
</feature>
<name>A0A2A8CTI8_9BACT</name>
<dbReference type="InterPro" id="IPR025528">
    <property type="entry name" value="BrnA_antitoxin"/>
</dbReference>
<dbReference type="AlphaFoldDB" id="A0A2A8CTI8"/>
<reference evidence="2 3" key="1">
    <citation type="submission" date="2017-10" db="EMBL/GenBank/DDBJ databases">
        <title>Draft genome of Longibacter Salinarum.</title>
        <authorList>
            <person name="Goh K.M."/>
            <person name="Shamsir M.S."/>
            <person name="Lim S.W."/>
        </authorList>
    </citation>
    <scope>NUCLEOTIDE SEQUENCE [LARGE SCALE GENOMIC DNA]</scope>
    <source>
        <strain evidence="2 3">KCTC 52045</strain>
    </source>
</reference>
<evidence type="ECO:0000256" key="1">
    <source>
        <dbReference type="SAM" id="MobiDB-lite"/>
    </source>
</evidence>
<keyword evidence="3" id="KW-1185">Reference proteome</keyword>
<comment type="caution">
    <text evidence="2">The sequence shown here is derived from an EMBL/GenBank/DDBJ whole genome shotgun (WGS) entry which is preliminary data.</text>
</comment>
<accession>A0A2A8CTI8</accession>
<dbReference type="Proteomes" id="UP000220102">
    <property type="component" value="Unassembled WGS sequence"/>
</dbReference>
<organism evidence="2 3">
    <name type="scientific">Longibacter salinarum</name>
    <dbReference type="NCBI Taxonomy" id="1850348"/>
    <lineage>
        <taxon>Bacteria</taxon>
        <taxon>Pseudomonadati</taxon>
        <taxon>Rhodothermota</taxon>
        <taxon>Rhodothermia</taxon>
        <taxon>Rhodothermales</taxon>
        <taxon>Salisaetaceae</taxon>
        <taxon>Longibacter</taxon>
    </lineage>
</organism>
<dbReference type="OrthoDB" id="361944at2"/>
<feature type="compositionally biased region" description="Basic and acidic residues" evidence="1">
    <location>
        <begin position="23"/>
        <end position="37"/>
    </location>
</feature>
<dbReference type="Pfam" id="PF14384">
    <property type="entry name" value="BrnA_antitoxin"/>
    <property type="match status" value="1"/>
</dbReference>
<dbReference type="EMBL" id="PDEQ01000015">
    <property type="protein sequence ID" value="PEN10385.1"/>
    <property type="molecule type" value="Genomic_DNA"/>
</dbReference>
<sequence>MRKEDTLSAKTVDLSPTKKRPSQHGERSERKTTDNKSEFVVPESLEIDPGWVKIAEQMAASAEKKRITIRLDQDVVDFFKAQGQGYQTRINEVLKTYVLVQRMKESTPQSEESLST</sequence>
<proteinExistence type="predicted"/>
<protein>
    <recommendedName>
        <fullName evidence="4">3-oxoacyl-ACP synthase</fullName>
    </recommendedName>
</protein>
<evidence type="ECO:0000313" key="2">
    <source>
        <dbReference type="EMBL" id="PEN10385.1"/>
    </source>
</evidence>
<evidence type="ECO:0008006" key="4">
    <source>
        <dbReference type="Google" id="ProtNLM"/>
    </source>
</evidence>